<evidence type="ECO:0000313" key="3">
    <source>
        <dbReference type="Proteomes" id="UP000077202"/>
    </source>
</evidence>
<dbReference type="Pfam" id="PF07734">
    <property type="entry name" value="FBA_1"/>
    <property type="match status" value="1"/>
</dbReference>
<dbReference type="PANTHER" id="PTHR31672:SF2">
    <property type="entry name" value="F-BOX DOMAIN-CONTAINING PROTEIN"/>
    <property type="match status" value="1"/>
</dbReference>
<evidence type="ECO:0000313" key="2">
    <source>
        <dbReference type="EMBL" id="OAE35314.1"/>
    </source>
</evidence>
<dbReference type="InterPro" id="IPR050796">
    <property type="entry name" value="SCF_F-box_component"/>
</dbReference>
<dbReference type="InterPro" id="IPR015915">
    <property type="entry name" value="Kelch-typ_b-propeller"/>
</dbReference>
<organism evidence="2 3">
    <name type="scientific">Marchantia polymorpha subsp. ruderalis</name>
    <dbReference type="NCBI Taxonomy" id="1480154"/>
    <lineage>
        <taxon>Eukaryota</taxon>
        <taxon>Viridiplantae</taxon>
        <taxon>Streptophyta</taxon>
        <taxon>Embryophyta</taxon>
        <taxon>Marchantiophyta</taxon>
        <taxon>Marchantiopsida</taxon>
        <taxon>Marchantiidae</taxon>
        <taxon>Marchantiales</taxon>
        <taxon>Marchantiaceae</taxon>
        <taxon>Marchantia</taxon>
    </lineage>
</organism>
<gene>
    <name evidence="2" type="ORF">AXG93_392s1630</name>
</gene>
<name>A0A176WR56_MARPO</name>
<proteinExistence type="predicted"/>
<dbReference type="InterPro" id="IPR006527">
    <property type="entry name" value="F-box-assoc_dom_typ1"/>
</dbReference>
<dbReference type="InterPro" id="IPR011043">
    <property type="entry name" value="Gal_Oxase/kelch_b-propeller"/>
</dbReference>
<dbReference type="PANTHER" id="PTHR31672">
    <property type="entry name" value="BNACNNG10540D PROTEIN"/>
    <property type="match status" value="1"/>
</dbReference>
<evidence type="ECO:0000259" key="1">
    <source>
        <dbReference type="Pfam" id="PF07734"/>
    </source>
</evidence>
<sequence>MTTGRTEPRDENGLPIDYVEWKTTATSKLNRLKTKLEWHQMPSLAFLPPHVKHLDGGAGGLLLFSVGSHIHYLTLYVCNPMTRQWKRLPSSMHKRTPILRHMVVDRQMRGYKIVLAGNIDFSTPGSERNYCTSTEVYDSTSDMWLKTSPLPLNVDLNWSSAYSDGLLYCVANEVGSSKLGITAYDVLQGVWCDRFYGFPDGISLAQVVESRGNIFAVAEEYKSEILKSIHVLKFNLRTGLWTEVSRLPRSLLRDFKSLCEEESFNSVVQVERIFLTSFRGNRVLVFDISSRSWSWLTPCEHFRGKDHRAVGFTFEPCLHISP</sequence>
<dbReference type="AlphaFoldDB" id="A0A176WR56"/>
<dbReference type="Proteomes" id="UP000077202">
    <property type="component" value="Unassembled WGS sequence"/>
</dbReference>
<dbReference type="SUPFAM" id="SSF50965">
    <property type="entry name" value="Galactose oxidase, central domain"/>
    <property type="match status" value="1"/>
</dbReference>
<feature type="domain" description="F-box associated beta-propeller type 1" evidence="1">
    <location>
        <begin position="59"/>
        <end position="185"/>
    </location>
</feature>
<reference evidence="2" key="1">
    <citation type="submission" date="2016-03" db="EMBL/GenBank/DDBJ databases">
        <title>Mechanisms controlling the formation of the plant cell surface in tip-growing cells are functionally conserved among land plants.</title>
        <authorList>
            <person name="Honkanen S."/>
            <person name="Jones V.A."/>
            <person name="Morieri G."/>
            <person name="Champion C."/>
            <person name="Hetherington A.J."/>
            <person name="Kelly S."/>
            <person name="Saint-Marcoux D."/>
            <person name="Proust H."/>
            <person name="Prescott H."/>
            <person name="Dolan L."/>
        </authorList>
    </citation>
    <scope>NUCLEOTIDE SEQUENCE [LARGE SCALE GENOMIC DNA]</scope>
    <source>
        <tissue evidence="2">Whole gametophyte</tissue>
    </source>
</reference>
<dbReference type="Gene3D" id="2.120.10.80">
    <property type="entry name" value="Kelch-type beta propeller"/>
    <property type="match status" value="1"/>
</dbReference>
<protein>
    <recommendedName>
        <fullName evidence="1">F-box associated beta-propeller type 1 domain-containing protein</fullName>
    </recommendedName>
</protein>
<accession>A0A176WR56</accession>
<comment type="caution">
    <text evidence="2">The sequence shown here is derived from an EMBL/GenBank/DDBJ whole genome shotgun (WGS) entry which is preliminary data.</text>
</comment>
<keyword evidence="3" id="KW-1185">Reference proteome</keyword>
<dbReference type="EMBL" id="LVLJ01000203">
    <property type="protein sequence ID" value="OAE35314.1"/>
    <property type="molecule type" value="Genomic_DNA"/>
</dbReference>